<feature type="transmembrane region" description="Helical" evidence="1">
    <location>
        <begin position="410"/>
        <end position="437"/>
    </location>
</feature>
<accession>A0A1B6VJY7</accession>
<gene>
    <name evidence="2" type="ORF">A0123_01580</name>
</gene>
<keyword evidence="1" id="KW-1133">Transmembrane helix</keyword>
<feature type="transmembrane region" description="Helical" evidence="1">
    <location>
        <begin position="143"/>
        <end position="171"/>
    </location>
</feature>
<evidence type="ECO:0008006" key="4">
    <source>
        <dbReference type="Google" id="ProtNLM"/>
    </source>
</evidence>
<dbReference type="InterPro" id="IPR005625">
    <property type="entry name" value="PepSY-ass_TM"/>
</dbReference>
<keyword evidence="1" id="KW-0812">Transmembrane</keyword>
<dbReference type="PATRIC" id="fig|38307.3.peg.1628"/>
<evidence type="ECO:0000313" key="2">
    <source>
        <dbReference type="EMBL" id="OAJ67539.1"/>
    </source>
</evidence>
<dbReference type="RefSeq" id="WP_064274327.1">
    <property type="nucleotide sequence ID" value="NZ_LUTU01000007.1"/>
</dbReference>
<dbReference type="EMBL" id="LUTU01000007">
    <property type="protein sequence ID" value="OAJ67539.1"/>
    <property type="molecule type" value="Genomic_DNA"/>
</dbReference>
<protein>
    <recommendedName>
        <fullName evidence="4">Peptidase</fullName>
    </recommendedName>
</protein>
<organism evidence="2 3">
    <name type="scientific">Gluconobacter cerinus</name>
    <dbReference type="NCBI Taxonomy" id="38307"/>
    <lineage>
        <taxon>Bacteria</taxon>
        <taxon>Pseudomonadati</taxon>
        <taxon>Pseudomonadota</taxon>
        <taxon>Alphaproteobacteria</taxon>
        <taxon>Acetobacterales</taxon>
        <taxon>Acetobacteraceae</taxon>
        <taxon>Gluconobacter</taxon>
    </lineage>
</organism>
<dbReference type="OrthoDB" id="9791166at2"/>
<dbReference type="PANTHER" id="PTHR34219:SF1">
    <property type="entry name" value="PEPSY DOMAIN-CONTAINING PROTEIN"/>
    <property type="match status" value="1"/>
</dbReference>
<feature type="transmembrane region" description="Helical" evidence="1">
    <location>
        <begin position="20"/>
        <end position="46"/>
    </location>
</feature>
<proteinExistence type="predicted"/>
<sequence length="454" mass="49924">MRTNIKHYLASLGPDRLTVWRWHLFAGLFCLPFVALLCLTGSIYLFKPQIEGWIDWKYDHLPAAISSSPQEDVNSALKAVPGGSFLAYELPTSPHSAARILVNRADGAAVRVYVERNRHAVLKTVLEEDRFERLVFKLHGQLLLGNLGSVIMEMVASWTIVLVVSGLWLWWPRNQRGLAGVLYPRLTQTGRARWRDLHAVTGVWVSIVLTLFLISGLPWSYVWGHALLSVENTVGHITSVKDWEIGAVPAQETIASHPMVSHHEDMPGMDMSEDMPSQVNLDGLNDVTRTAETLSLASPVLITPPAGSDDVWTVRSDAQNRPLRESVKVMGDGHIIAREPFSQKAAIDRVIGYGVAAHEGHLFGWANQLLNLLVALGLLLMSCAATVLWLKRRPEGKFGAPPVLPSSRMGLIAIGVLCILGVLLPELGISLICIAVAGKLSRLRASRGSRQETL</sequence>
<comment type="caution">
    <text evidence="2">The sequence shown here is derived from an EMBL/GenBank/DDBJ whole genome shotgun (WGS) entry which is preliminary data.</text>
</comment>
<evidence type="ECO:0000313" key="3">
    <source>
        <dbReference type="Proteomes" id="UP000077786"/>
    </source>
</evidence>
<dbReference type="PANTHER" id="PTHR34219">
    <property type="entry name" value="IRON-REGULATED INNER MEMBRANE PROTEIN-RELATED"/>
    <property type="match status" value="1"/>
</dbReference>
<dbReference type="Pfam" id="PF03929">
    <property type="entry name" value="PepSY_TM"/>
    <property type="match status" value="1"/>
</dbReference>
<evidence type="ECO:0000256" key="1">
    <source>
        <dbReference type="SAM" id="Phobius"/>
    </source>
</evidence>
<feature type="transmembrane region" description="Helical" evidence="1">
    <location>
        <begin position="369"/>
        <end position="390"/>
    </location>
</feature>
<dbReference type="Proteomes" id="UP000077786">
    <property type="component" value="Unassembled WGS sequence"/>
</dbReference>
<keyword evidence="1" id="KW-0472">Membrane</keyword>
<feature type="transmembrane region" description="Helical" evidence="1">
    <location>
        <begin position="203"/>
        <end position="222"/>
    </location>
</feature>
<reference evidence="2 3" key="1">
    <citation type="submission" date="2016-03" db="EMBL/GenBank/DDBJ databases">
        <title>Draft genome sequence of Gluconobacter cerinus strain CECT 9110.</title>
        <authorList>
            <person name="Sainz F."/>
            <person name="Mas A."/>
            <person name="Torija M.J."/>
        </authorList>
    </citation>
    <scope>NUCLEOTIDE SEQUENCE [LARGE SCALE GENOMIC DNA]</scope>
    <source>
        <strain evidence="2 3">CECT 9110</strain>
    </source>
</reference>
<name>A0A1B6VJY7_9PROT</name>
<dbReference type="AlphaFoldDB" id="A0A1B6VJY7"/>